<evidence type="ECO:0000256" key="12">
    <source>
        <dbReference type="ARBA" id="ARBA00031636"/>
    </source>
</evidence>
<feature type="transmembrane region" description="Helical" evidence="13">
    <location>
        <begin position="101"/>
        <end position="127"/>
    </location>
</feature>
<feature type="transmembrane region" description="Helical" evidence="13">
    <location>
        <begin position="326"/>
        <end position="348"/>
    </location>
</feature>
<feature type="transmembrane region" description="Helical" evidence="13">
    <location>
        <begin position="206"/>
        <end position="228"/>
    </location>
</feature>
<dbReference type="Proteomes" id="UP000719500">
    <property type="component" value="Unassembled WGS sequence"/>
</dbReference>
<dbReference type="PANTHER" id="PTHR43298">
    <property type="entry name" value="MULTIDRUG RESISTANCE PROTEIN NORM-RELATED"/>
    <property type="match status" value="1"/>
</dbReference>
<dbReference type="InterPro" id="IPR002528">
    <property type="entry name" value="MATE_fam"/>
</dbReference>
<evidence type="ECO:0000256" key="13">
    <source>
        <dbReference type="SAM" id="Phobius"/>
    </source>
</evidence>
<evidence type="ECO:0000256" key="7">
    <source>
        <dbReference type="ARBA" id="ARBA00022475"/>
    </source>
</evidence>
<keyword evidence="8 13" id="KW-0812">Transmembrane</keyword>
<evidence type="ECO:0000313" key="14">
    <source>
        <dbReference type="EMBL" id="MBM6849979.1"/>
    </source>
</evidence>
<dbReference type="Pfam" id="PF01554">
    <property type="entry name" value="MatE"/>
    <property type="match status" value="2"/>
</dbReference>
<dbReference type="NCBIfam" id="TIGR00797">
    <property type="entry name" value="matE"/>
    <property type="match status" value="1"/>
</dbReference>
<sequence>MGHVPDGGNNVKQITLSQPDHLRLFRSIVRFSIPLMLTGLLQLAYNTADSVVVGRYAGSTSLAAVGATTSIVFLLVTLFNGVSIGANYLTARYYGAGDREAISQTVHCAAVLSVILGLLAGVVGFFFSTPLLELAGAPADVLPLSSLYLKIYFLGIPAMVVYNFGSAILRAVGDTLYPLVFMIVSGALNVGLNLLFVIVFQLDVAGVAIATAVSQLLSAVLVAIRLCTIDSICRLDLRKVRFYPDKALLMLKIGLSAGIQGIIFSIANVMIQSAVNSFGSAVIAGNSAASGLENFIHTAQNTFYQAAITFTSQSLGAKRPRQAVRVFWICMGLTVGLGLVLCVLLRLFQTQLLGIYIKPTDDAYEAVMAAGVVRVLAISQFQWVGGMMETACGSIRGLGKTINPTVTTLIGACGLRIVWLYTIFKAVGTIESLYWSYPVSWVLTLAIHIVFLLIYKRQLEAPQKGENACAPSV</sequence>
<keyword evidence="11 13" id="KW-0472">Membrane</keyword>
<keyword evidence="10" id="KW-0406">Ion transport</keyword>
<evidence type="ECO:0000256" key="6">
    <source>
        <dbReference type="ARBA" id="ARBA00022449"/>
    </source>
</evidence>
<keyword evidence="5" id="KW-0813">Transport</keyword>
<keyword evidence="7" id="KW-1003">Cell membrane</keyword>
<dbReference type="EMBL" id="JACSNX010000001">
    <property type="protein sequence ID" value="MBM6849979.1"/>
    <property type="molecule type" value="Genomic_DNA"/>
</dbReference>
<evidence type="ECO:0000256" key="3">
    <source>
        <dbReference type="ARBA" id="ARBA00010199"/>
    </source>
</evidence>
<proteinExistence type="inferred from homology"/>
<gene>
    <name evidence="14" type="ORF">H9X91_00825</name>
</gene>
<reference evidence="14 15" key="1">
    <citation type="journal article" date="2021" name="Sci. Rep.">
        <title>The distribution of antibiotic resistance genes in chicken gut microbiota commensals.</title>
        <authorList>
            <person name="Juricova H."/>
            <person name="Matiasovicova J."/>
            <person name="Kubasova T."/>
            <person name="Cejkova D."/>
            <person name="Rychlik I."/>
        </authorList>
    </citation>
    <scope>NUCLEOTIDE SEQUENCE [LARGE SCALE GENOMIC DNA]</scope>
    <source>
        <strain evidence="14 15">An411</strain>
    </source>
</reference>
<accession>A0ABS2FQU7</accession>
<feature type="transmembrane region" description="Helical" evidence="13">
    <location>
        <begin position="406"/>
        <end position="424"/>
    </location>
</feature>
<comment type="subcellular location">
    <subcellularLocation>
        <location evidence="2">Cell membrane</location>
        <topology evidence="2">Multi-pass membrane protein</topology>
    </subcellularLocation>
</comment>
<evidence type="ECO:0000256" key="8">
    <source>
        <dbReference type="ARBA" id="ARBA00022692"/>
    </source>
</evidence>
<keyword evidence="6" id="KW-0050">Antiport</keyword>
<dbReference type="InterPro" id="IPR048279">
    <property type="entry name" value="MdtK-like"/>
</dbReference>
<dbReference type="PIRSF" id="PIRSF006603">
    <property type="entry name" value="DinF"/>
    <property type="match status" value="1"/>
</dbReference>
<keyword evidence="15" id="KW-1185">Reference proteome</keyword>
<evidence type="ECO:0000256" key="5">
    <source>
        <dbReference type="ARBA" id="ARBA00022448"/>
    </source>
</evidence>
<protein>
    <recommendedName>
        <fullName evidence="4">Probable multidrug resistance protein NorM</fullName>
    </recommendedName>
    <alternativeName>
        <fullName evidence="12">Multidrug-efflux transporter</fullName>
    </alternativeName>
</protein>
<evidence type="ECO:0000256" key="9">
    <source>
        <dbReference type="ARBA" id="ARBA00022989"/>
    </source>
</evidence>
<keyword evidence="9 13" id="KW-1133">Transmembrane helix</keyword>
<dbReference type="InterPro" id="IPR050222">
    <property type="entry name" value="MATE_MdtK"/>
</dbReference>
<evidence type="ECO:0000256" key="1">
    <source>
        <dbReference type="ARBA" id="ARBA00003408"/>
    </source>
</evidence>
<evidence type="ECO:0000256" key="4">
    <source>
        <dbReference type="ARBA" id="ARBA00020268"/>
    </source>
</evidence>
<feature type="transmembrane region" description="Helical" evidence="13">
    <location>
        <begin position="176"/>
        <end position="200"/>
    </location>
</feature>
<dbReference type="CDD" id="cd13138">
    <property type="entry name" value="MATE_yoeA_like"/>
    <property type="match status" value="1"/>
</dbReference>
<feature type="transmembrane region" description="Helical" evidence="13">
    <location>
        <begin position="147"/>
        <end position="164"/>
    </location>
</feature>
<feature type="transmembrane region" description="Helical" evidence="13">
    <location>
        <begin position="65"/>
        <end position="89"/>
    </location>
</feature>
<comment type="similarity">
    <text evidence="3">Belongs to the multi antimicrobial extrusion (MATE) (TC 2.A.66.1) family.</text>
</comment>
<feature type="transmembrane region" description="Helical" evidence="13">
    <location>
        <begin position="249"/>
        <end position="271"/>
    </location>
</feature>
<comment type="function">
    <text evidence="1">Multidrug efflux pump.</text>
</comment>
<name>A0ABS2FQU7_9FIRM</name>
<dbReference type="PANTHER" id="PTHR43298:SF2">
    <property type="entry name" value="FMN_FAD EXPORTER YEEO-RELATED"/>
    <property type="match status" value="1"/>
</dbReference>
<evidence type="ECO:0000256" key="2">
    <source>
        <dbReference type="ARBA" id="ARBA00004651"/>
    </source>
</evidence>
<evidence type="ECO:0000313" key="15">
    <source>
        <dbReference type="Proteomes" id="UP000719500"/>
    </source>
</evidence>
<organism evidence="14 15">
    <name type="scientific">Oscillibacter valericigenes</name>
    <dbReference type="NCBI Taxonomy" id="351091"/>
    <lineage>
        <taxon>Bacteria</taxon>
        <taxon>Bacillati</taxon>
        <taxon>Bacillota</taxon>
        <taxon>Clostridia</taxon>
        <taxon>Eubacteriales</taxon>
        <taxon>Oscillospiraceae</taxon>
        <taxon>Oscillibacter</taxon>
    </lineage>
</organism>
<evidence type="ECO:0000256" key="11">
    <source>
        <dbReference type="ARBA" id="ARBA00023136"/>
    </source>
</evidence>
<comment type="caution">
    <text evidence="14">The sequence shown here is derived from an EMBL/GenBank/DDBJ whole genome shotgun (WGS) entry which is preliminary data.</text>
</comment>
<evidence type="ECO:0000256" key="10">
    <source>
        <dbReference type="ARBA" id="ARBA00023065"/>
    </source>
</evidence>
<feature type="transmembrane region" description="Helical" evidence="13">
    <location>
        <begin position="436"/>
        <end position="455"/>
    </location>
</feature>